<sequence length="103" mass="12128">MKHIYGTFSAEQIHQQKENLHNSIHWLLLYKEQQYPHLSSYIKSLMIRISGLNKLLNEPAELVTLLSLLQAIRDMNDSPDCDFKMYRKLVLDAHSITDMIKEE</sequence>
<dbReference type="EMBL" id="ADLJ01000007">
    <property type="protein sequence ID" value="EHF00035.1"/>
    <property type="molecule type" value="Genomic_DNA"/>
</dbReference>
<dbReference type="Proteomes" id="UP000003763">
    <property type="component" value="Unassembled WGS sequence"/>
</dbReference>
<organism evidence="1 2">
    <name type="scientific">[Clostridium] citroniae WAL-17108</name>
    <dbReference type="NCBI Taxonomy" id="742733"/>
    <lineage>
        <taxon>Bacteria</taxon>
        <taxon>Bacillati</taxon>
        <taxon>Bacillota</taxon>
        <taxon>Clostridia</taxon>
        <taxon>Lachnospirales</taxon>
        <taxon>Lachnospiraceae</taxon>
        <taxon>Enterocloster</taxon>
    </lineage>
</organism>
<protein>
    <submittedName>
        <fullName evidence="1">Uncharacterized protein</fullName>
    </submittedName>
</protein>
<comment type="caution">
    <text evidence="1">The sequence shown here is derived from an EMBL/GenBank/DDBJ whole genome shotgun (WGS) entry which is preliminary data.</text>
</comment>
<reference evidence="1 2" key="1">
    <citation type="submission" date="2011-08" db="EMBL/GenBank/DDBJ databases">
        <title>The Genome Sequence of Clostridium citroniae WAL-17108.</title>
        <authorList>
            <consortium name="The Broad Institute Genome Sequencing Platform"/>
            <person name="Earl A."/>
            <person name="Ward D."/>
            <person name="Feldgarden M."/>
            <person name="Gevers D."/>
            <person name="Finegold S.M."/>
            <person name="Summanen P.H."/>
            <person name="Molitoris D.R."/>
            <person name="Vaisanen M.L."/>
            <person name="Daigneault M."/>
            <person name="Allen-Vercoe E."/>
            <person name="Young S.K."/>
            <person name="Zeng Q."/>
            <person name="Gargeya S."/>
            <person name="Fitzgerald M."/>
            <person name="Haas B."/>
            <person name="Abouelleil A."/>
            <person name="Alvarado L."/>
            <person name="Arachchi H.M."/>
            <person name="Berlin A."/>
            <person name="Brown A."/>
            <person name="Chapman S.B."/>
            <person name="Chen Z."/>
            <person name="Dunbar C."/>
            <person name="Freedman E."/>
            <person name="Gearin G."/>
            <person name="Gellesch M."/>
            <person name="Goldberg J."/>
            <person name="Griggs A."/>
            <person name="Gujja S."/>
            <person name="Heiman D."/>
            <person name="Howarth C."/>
            <person name="Larson L."/>
            <person name="Lui A."/>
            <person name="MacDonald P.J.P."/>
            <person name="Montmayeur A."/>
            <person name="Murphy C."/>
            <person name="Neiman D."/>
            <person name="Pearson M."/>
            <person name="Priest M."/>
            <person name="Roberts A."/>
            <person name="Saif S."/>
            <person name="Shea T."/>
            <person name="Shenoy N."/>
            <person name="Sisk P."/>
            <person name="Stolte C."/>
            <person name="Sykes S."/>
            <person name="Wortman J."/>
            <person name="Nusbaum C."/>
            <person name="Birren B."/>
        </authorList>
    </citation>
    <scope>NUCLEOTIDE SEQUENCE [LARGE SCALE GENOMIC DNA]</scope>
    <source>
        <strain evidence="1 2">WAL-17108</strain>
    </source>
</reference>
<accession>G5HES6</accession>
<evidence type="ECO:0000313" key="1">
    <source>
        <dbReference type="EMBL" id="EHF00035.1"/>
    </source>
</evidence>
<dbReference type="AlphaFoldDB" id="G5HES6"/>
<name>G5HES6_9FIRM</name>
<evidence type="ECO:0000313" key="2">
    <source>
        <dbReference type="Proteomes" id="UP000003763"/>
    </source>
</evidence>
<dbReference type="HOGENOM" id="CLU_2258824_0_0_9"/>
<gene>
    <name evidence="1" type="ORF">HMPREF9469_00949</name>
</gene>
<proteinExistence type="predicted"/>